<evidence type="ECO:0000256" key="2">
    <source>
        <dbReference type="ARBA" id="ARBA00022448"/>
    </source>
</evidence>
<dbReference type="InterPro" id="IPR035906">
    <property type="entry name" value="MetI-like_sf"/>
</dbReference>
<organism evidence="9 10">
    <name type="scientific">Candidatus Limivivens intestinipullorum</name>
    <dbReference type="NCBI Taxonomy" id="2840858"/>
    <lineage>
        <taxon>Bacteria</taxon>
        <taxon>Bacillati</taxon>
        <taxon>Bacillota</taxon>
        <taxon>Clostridia</taxon>
        <taxon>Lachnospirales</taxon>
        <taxon>Lachnospiraceae</taxon>
        <taxon>Lachnospiraceae incertae sedis</taxon>
        <taxon>Candidatus Limivivens</taxon>
    </lineage>
</organism>
<dbReference type="GO" id="GO:0055085">
    <property type="term" value="P:transmembrane transport"/>
    <property type="evidence" value="ECO:0007669"/>
    <property type="project" value="InterPro"/>
</dbReference>
<keyword evidence="3" id="KW-1003">Cell membrane</keyword>
<accession>A0A9D1EWT8</accession>
<dbReference type="PANTHER" id="PTHR43227:SF8">
    <property type="entry name" value="DIACETYLCHITOBIOSE UPTAKE SYSTEM PERMEASE PROTEIN DASB"/>
    <property type="match status" value="1"/>
</dbReference>
<feature type="domain" description="ABC transmembrane type-1" evidence="8">
    <location>
        <begin position="71"/>
        <end position="281"/>
    </location>
</feature>
<evidence type="ECO:0000313" key="10">
    <source>
        <dbReference type="Proteomes" id="UP000823935"/>
    </source>
</evidence>
<evidence type="ECO:0000256" key="7">
    <source>
        <dbReference type="RuleBase" id="RU363032"/>
    </source>
</evidence>
<gene>
    <name evidence="9" type="ORF">IAB44_16850</name>
</gene>
<feature type="transmembrane region" description="Helical" evidence="7">
    <location>
        <begin position="203"/>
        <end position="225"/>
    </location>
</feature>
<evidence type="ECO:0000256" key="6">
    <source>
        <dbReference type="ARBA" id="ARBA00023136"/>
    </source>
</evidence>
<feature type="transmembrane region" description="Helical" evidence="7">
    <location>
        <begin position="75"/>
        <end position="96"/>
    </location>
</feature>
<evidence type="ECO:0000256" key="1">
    <source>
        <dbReference type="ARBA" id="ARBA00004651"/>
    </source>
</evidence>
<keyword evidence="6 7" id="KW-0472">Membrane</keyword>
<comment type="subcellular location">
    <subcellularLocation>
        <location evidence="1 7">Cell membrane</location>
        <topology evidence="1 7">Multi-pass membrane protein</topology>
    </subcellularLocation>
</comment>
<dbReference type="Pfam" id="PF00528">
    <property type="entry name" value="BPD_transp_1"/>
    <property type="match status" value="1"/>
</dbReference>
<name>A0A9D1EWT8_9FIRM</name>
<dbReference type="EMBL" id="DVIQ01000114">
    <property type="protein sequence ID" value="HIS33191.1"/>
    <property type="molecule type" value="Genomic_DNA"/>
</dbReference>
<feature type="transmembrane region" description="Helical" evidence="7">
    <location>
        <begin position="12"/>
        <end position="35"/>
    </location>
</feature>
<feature type="transmembrane region" description="Helical" evidence="7">
    <location>
        <begin position="117"/>
        <end position="139"/>
    </location>
</feature>
<evidence type="ECO:0000259" key="8">
    <source>
        <dbReference type="PROSITE" id="PS50928"/>
    </source>
</evidence>
<dbReference type="SUPFAM" id="SSF161098">
    <property type="entry name" value="MetI-like"/>
    <property type="match status" value="1"/>
</dbReference>
<reference evidence="9" key="1">
    <citation type="submission" date="2020-10" db="EMBL/GenBank/DDBJ databases">
        <authorList>
            <person name="Gilroy R."/>
        </authorList>
    </citation>
    <scope>NUCLEOTIDE SEQUENCE</scope>
    <source>
        <strain evidence="9">CHK190-19873</strain>
    </source>
</reference>
<dbReference type="PROSITE" id="PS50928">
    <property type="entry name" value="ABC_TM1"/>
    <property type="match status" value="1"/>
</dbReference>
<proteinExistence type="inferred from homology"/>
<dbReference type="Gene3D" id="1.10.3720.10">
    <property type="entry name" value="MetI-like"/>
    <property type="match status" value="1"/>
</dbReference>
<dbReference type="PANTHER" id="PTHR43227">
    <property type="entry name" value="BLL4140 PROTEIN"/>
    <property type="match status" value="1"/>
</dbReference>
<protein>
    <submittedName>
        <fullName evidence="9">Sugar ABC transporter permease</fullName>
    </submittedName>
</protein>
<dbReference type="AlphaFoldDB" id="A0A9D1EWT8"/>
<keyword evidence="5 7" id="KW-1133">Transmembrane helix</keyword>
<dbReference type="InterPro" id="IPR050809">
    <property type="entry name" value="UgpAE/MalFG_permease"/>
</dbReference>
<dbReference type="InterPro" id="IPR000515">
    <property type="entry name" value="MetI-like"/>
</dbReference>
<evidence type="ECO:0000256" key="5">
    <source>
        <dbReference type="ARBA" id="ARBA00022989"/>
    </source>
</evidence>
<comment type="caution">
    <text evidence="9">The sequence shown here is derived from an EMBL/GenBank/DDBJ whole genome shotgun (WGS) entry which is preliminary data.</text>
</comment>
<comment type="similarity">
    <text evidence="7">Belongs to the binding-protein-dependent transport system permease family.</text>
</comment>
<feature type="transmembrane region" description="Helical" evidence="7">
    <location>
        <begin position="265"/>
        <end position="285"/>
    </location>
</feature>
<dbReference type="GO" id="GO:0005886">
    <property type="term" value="C:plasma membrane"/>
    <property type="evidence" value="ECO:0007669"/>
    <property type="project" value="UniProtKB-SubCell"/>
</dbReference>
<dbReference type="CDD" id="cd06261">
    <property type="entry name" value="TM_PBP2"/>
    <property type="match status" value="1"/>
</dbReference>
<keyword evidence="2 7" id="KW-0813">Transport</keyword>
<evidence type="ECO:0000256" key="4">
    <source>
        <dbReference type="ARBA" id="ARBA00022692"/>
    </source>
</evidence>
<dbReference type="Proteomes" id="UP000823935">
    <property type="component" value="Unassembled WGS sequence"/>
</dbReference>
<reference evidence="9" key="2">
    <citation type="journal article" date="2021" name="PeerJ">
        <title>Extensive microbial diversity within the chicken gut microbiome revealed by metagenomics and culture.</title>
        <authorList>
            <person name="Gilroy R."/>
            <person name="Ravi A."/>
            <person name="Getino M."/>
            <person name="Pursley I."/>
            <person name="Horton D.L."/>
            <person name="Alikhan N.F."/>
            <person name="Baker D."/>
            <person name="Gharbi K."/>
            <person name="Hall N."/>
            <person name="Watson M."/>
            <person name="Adriaenssens E.M."/>
            <person name="Foster-Nyarko E."/>
            <person name="Jarju S."/>
            <person name="Secka A."/>
            <person name="Antonio M."/>
            <person name="Oren A."/>
            <person name="Chaudhuri R.R."/>
            <person name="La Ragione R."/>
            <person name="Hildebrand F."/>
            <person name="Pallen M.J."/>
        </authorList>
    </citation>
    <scope>NUCLEOTIDE SEQUENCE</scope>
    <source>
        <strain evidence="9">CHK190-19873</strain>
    </source>
</reference>
<sequence>MKSKKKNRKRILTPYLFLLPFILIYIVTFLFPAAYSLVLSFFKYRGYGEATFVGLSNYESLLTYRTMWKCLGNTLFYFIFSFIPTMVIAFLLAVTMRSRTVKRFQSFYKPIIFMPQICAVVASALVFKLIFAGDVGVINQLLGTEIPFLTNVQYEKWPVVILITWRGIGWYFIIFLAGLTTISDDVEEASIVDGAGPWQRLRYLFIPLMKPTFMLTFITYAIGALKLYTEPNTLLSNNEVSLSLAPYINIITTNVNGGNFGMASAAGWFLVVIILAITLVQMKLLGGED</sequence>
<evidence type="ECO:0000256" key="3">
    <source>
        <dbReference type="ARBA" id="ARBA00022475"/>
    </source>
</evidence>
<feature type="transmembrane region" description="Helical" evidence="7">
    <location>
        <begin position="159"/>
        <end position="182"/>
    </location>
</feature>
<evidence type="ECO:0000313" key="9">
    <source>
        <dbReference type="EMBL" id="HIS33191.1"/>
    </source>
</evidence>
<keyword evidence="4 7" id="KW-0812">Transmembrane</keyword>